<keyword evidence="2" id="KW-1185">Reference proteome</keyword>
<sequence length="52" mass="5487">MANGALQYIFSPTGHVIDDDGVHVPTIRIAACCKIVIAKNMISSSGESPAMR</sequence>
<dbReference type="RefSeq" id="WP_181616427.1">
    <property type="nucleotide sequence ID" value="NZ_BAABAM010000015.1"/>
</dbReference>
<dbReference type="Proteomes" id="UP000530928">
    <property type="component" value="Unassembled WGS sequence"/>
</dbReference>
<proteinExistence type="predicted"/>
<gene>
    <name evidence="1" type="ORF">HNR30_009153</name>
</gene>
<name>A0A7W0CV21_9ACTN</name>
<protein>
    <submittedName>
        <fullName evidence="1">Uncharacterized protein</fullName>
    </submittedName>
</protein>
<evidence type="ECO:0000313" key="1">
    <source>
        <dbReference type="EMBL" id="MBA2897747.1"/>
    </source>
</evidence>
<accession>A0A7W0CV21</accession>
<comment type="caution">
    <text evidence="1">The sequence shown here is derived from an EMBL/GenBank/DDBJ whole genome shotgun (WGS) entry which is preliminary data.</text>
</comment>
<reference evidence="1 2" key="1">
    <citation type="submission" date="2020-07" db="EMBL/GenBank/DDBJ databases">
        <title>Genomic Encyclopedia of Type Strains, Phase IV (KMG-IV): sequencing the most valuable type-strain genomes for metagenomic binning, comparative biology and taxonomic classification.</title>
        <authorList>
            <person name="Goeker M."/>
        </authorList>
    </citation>
    <scope>NUCLEOTIDE SEQUENCE [LARGE SCALE GENOMIC DNA]</scope>
    <source>
        <strain evidence="1 2">DSM 45533</strain>
    </source>
</reference>
<organism evidence="1 2">
    <name type="scientific">Nonomuraea soli</name>
    <dbReference type="NCBI Taxonomy" id="1032476"/>
    <lineage>
        <taxon>Bacteria</taxon>
        <taxon>Bacillati</taxon>
        <taxon>Actinomycetota</taxon>
        <taxon>Actinomycetes</taxon>
        <taxon>Streptosporangiales</taxon>
        <taxon>Streptosporangiaceae</taxon>
        <taxon>Nonomuraea</taxon>
    </lineage>
</organism>
<evidence type="ECO:0000313" key="2">
    <source>
        <dbReference type="Proteomes" id="UP000530928"/>
    </source>
</evidence>
<dbReference type="AlphaFoldDB" id="A0A7W0CV21"/>
<dbReference type="EMBL" id="JACDUR010000013">
    <property type="protein sequence ID" value="MBA2897747.1"/>
    <property type="molecule type" value="Genomic_DNA"/>
</dbReference>